<keyword evidence="4" id="KW-0747">Spliceosome</keyword>
<organism evidence="13 14">
    <name type="scientific">Sporothrix epigloea</name>
    <dbReference type="NCBI Taxonomy" id="1892477"/>
    <lineage>
        <taxon>Eukaryota</taxon>
        <taxon>Fungi</taxon>
        <taxon>Dikarya</taxon>
        <taxon>Ascomycota</taxon>
        <taxon>Pezizomycotina</taxon>
        <taxon>Sordariomycetes</taxon>
        <taxon>Sordariomycetidae</taxon>
        <taxon>Ophiostomatales</taxon>
        <taxon>Ophiostomataceae</taxon>
        <taxon>Sporothrix</taxon>
    </lineage>
</organism>
<feature type="domain" description="USP" evidence="11">
    <location>
        <begin position="213"/>
        <end position="727"/>
    </location>
</feature>
<dbReference type="Gene3D" id="3.30.40.10">
    <property type="entry name" value="Zinc/RING finger domain, C3HC4 (zinc finger)"/>
    <property type="match status" value="1"/>
</dbReference>
<evidence type="ECO:0000256" key="6">
    <source>
        <dbReference type="ARBA" id="ARBA00022833"/>
    </source>
</evidence>
<evidence type="ECO:0000256" key="4">
    <source>
        <dbReference type="ARBA" id="ARBA00022728"/>
    </source>
</evidence>
<dbReference type="SUPFAM" id="SSF54001">
    <property type="entry name" value="Cysteine proteinases"/>
    <property type="match status" value="2"/>
</dbReference>
<feature type="compositionally biased region" description="Pro residues" evidence="10">
    <location>
        <begin position="473"/>
        <end position="486"/>
    </location>
</feature>
<dbReference type="InterPro" id="IPR028889">
    <property type="entry name" value="USP"/>
</dbReference>
<evidence type="ECO:0000259" key="12">
    <source>
        <dbReference type="PROSITE" id="PS50271"/>
    </source>
</evidence>
<dbReference type="GO" id="GO:0016787">
    <property type="term" value="F:hydrolase activity"/>
    <property type="evidence" value="ECO:0007669"/>
    <property type="project" value="UniProtKB-KW"/>
</dbReference>
<keyword evidence="6" id="KW-0862">Zinc</keyword>
<evidence type="ECO:0000256" key="3">
    <source>
        <dbReference type="ARBA" id="ARBA00022723"/>
    </source>
</evidence>
<dbReference type="InterPro" id="IPR001607">
    <property type="entry name" value="Znf_UBP"/>
</dbReference>
<dbReference type="Pfam" id="PF02148">
    <property type="entry name" value="zf-UBP"/>
    <property type="match status" value="1"/>
</dbReference>
<dbReference type="Pfam" id="PF00443">
    <property type="entry name" value="UCH"/>
    <property type="match status" value="1"/>
</dbReference>
<keyword evidence="2" id="KW-0507">mRNA processing</keyword>
<evidence type="ECO:0000259" key="11">
    <source>
        <dbReference type="PROSITE" id="PS50235"/>
    </source>
</evidence>
<evidence type="ECO:0000256" key="9">
    <source>
        <dbReference type="PROSITE-ProRule" id="PRU00502"/>
    </source>
</evidence>
<proteinExistence type="predicted"/>
<keyword evidence="7" id="KW-0508">mRNA splicing</keyword>
<comment type="caution">
    <text evidence="13">The sequence shown here is derived from an EMBL/GenBank/DDBJ whole genome shotgun (WGS) entry which is preliminary data.</text>
</comment>
<dbReference type="Gene3D" id="3.90.70.10">
    <property type="entry name" value="Cysteine proteinases"/>
    <property type="match status" value="2"/>
</dbReference>
<evidence type="ECO:0000256" key="10">
    <source>
        <dbReference type="SAM" id="MobiDB-lite"/>
    </source>
</evidence>
<name>A0ABP0DJM6_9PEZI</name>
<dbReference type="InterPro" id="IPR050185">
    <property type="entry name" value="Ub_carboxyl-term_hydrolase"/>
</dbReference>
<keyword evidence="3" id="KW-0479">Metal-binding</keyword>
<feature type="region of interest" description="Disordered" evidence="10">
    <location>
        <begin position="1"/>
        <end position="72"/>
    </location>
</feature>
<keyword evidence="14" id="KW-1185">Reference proteome</keyword>
<keyword evidence="5 9" id="KW-0863">Zinc-finger</keyword>
<evidence type="ECO:0000256" key="2">
    <source>
        <dbReference type="ARBA" id="ARBA00022664"/>
    </source>
</evidence>
<evidence type="ECO:0000313" key="13">
    <source>
        <dbReference type="EMBL" id="CAK7267016.1"/>
    </source>
</evidence>
<accession>A0ABP0DJM6</accession>
<dbReference type="SMART" id="SM00290">
    <property type="entry name" value="ZnF_UBP"/>
    <property type="match status" value="1"/>
</dbReference>
<dbReference type="SUPFAM" id="SSF57850">
    <property type="entry name" value="RING/U-box"/>
    <property type="match status" value="1"/>
</dbReference>
<dbReference type="PROSITE" id="PS50271">
    <property type="entry name" value="ZF_UBP"/>
    <property type="match status" value="1"/>
</dbReference>
<feature type="compositionally biased region" description="Acidic residues" evidence="10">
    <location>
        <begin position="61"/>
        <end position="72"/>
    </location>
</feature>
<comment type="subcellular location">
    <subcellularLocation>
        <location evidence="1">Nucleus</location>
    </subcellularLocation>
</comment>
<dbReference type="InterPro" id="IPR033809">
    <property type="entry name" value="USP39"/>
</dbReference>
<reference evidence="13 14" key="1">
    <citation type="submission" date="2024-01" db="EMBL/GenBank/DDBJ databases">
        <authorList>
            <person name="Allen C."/>
            <person name="Tagirdzhanova G."/>
        </authorList>
    </citation>
    <scope>NUCLEOTIDE SEQUENCE [LARGE SCALE GENOMIC DNA]</scope>
    <source>
        <strain evidence="13 14">CBS 573.63</strain>
    </source>
</reference>
<sequence length="746" mass="81646">MAKRRALEDLDAMQGVTSPAPKKQKSQGHEVHLNGQIAHDEAGWGTADTSEAKQVVSNELDGSDPEDDSEDETAMPAIRQAAPTAGYDDLYLDTINRQVLDFDFEKLCSVSLSNINVYACLVCGRYYQGRGLKSHAYFHALDEDHHVFINMQTQRVYVLPEGYEVLSRSLDDIKFVADPRYTRSDVARLDQRRSAASRPCYTLTGKPYAPGYVGMNNIKENDYLNVVVQALAHVPPLRNFLLLDEFTTRTTGSSKPDAKSLDNPNAELVKRFGLLVRKIWNPRAFKAHVSPHELLQEVALRSNKRFTLTAQADPVDFLTWFLNHLHLGLGGSRTRPGSSIVQRVFQGKLRVETEKLAAVGIAAAAAAAAAAAVAAEQGTIGNATDAADSMMIDVSLPVRLEGGMLTSLPTPPGMIQQLSSQYHPPPPGIGGPPTFSSFAQPPPPGVSSAPGMFAAPPPPPGPPGLSGTGVTSLPPPPSSLPPPPPSFISTTIRPLEPQQQNQLQNGEASAVPPPSTYPPQPTIDINRFLLLTLDLPPPPLFQDEQERNIIPQVPLTTLLSKYDGQSAHIAHVDHGDVRRRFQLQGPLPPYLVLHMKRFTANKFTTERNPTIVTFDPRGLDMRPYVEGAERDREDEYTYDLVANVVHEAVRARGDDAAMDSAEERRTWKVQLRDRSATTAANGEQAAVLAGASAGEDKWVVAQDLFVEPVAGELLYLAESYIQIWERRRQPSPSKPNAKPMRRPTAS</sequence>
<feature type="compositionally biased region" description="Basic and acidic residues" evidence="10">
    <location>
        <begin position="27"/>
        <end position="42"/>
    </location>
</feature>
<dbReference type="InterPro" id="IPR038765">
    <property type="entry name" value="Papain-like_cys_pep_sf"/>
</dbReference>
<dbReference type="PROSITE" id="PS50235">
    <property type="entry name" value="USP_3"/>
    <property type="match status" value="1"/>
</dbReference>
<evidence type="ECO:0000313" key="14">
    <source>
        <dbReference type="Proteomes" id="UP001642501"/>
    </source>
</evidence>
<dbReference type="InterPro" id="IPR013083">
    <property type="entry name" value="Znf_RING/FYVE/PHD"/>
</dbReference>
<dbReference type="CDD" id="cd02669">
    <property type="entry name" value="Peptidase_C19M"/>
    <property type="match status" value="1"/>
</dbReference>
<evidence type="ECO:0000256" key="7">
    <source>
        <dbReference type="ARBA" id="ARBA00023187"/>
    </source>
</evidence>
<dbReference type="EMBL" id="CAWUOM010000031">
    <property type="protein sequence ID" value="CAK7267016.1"/>
    <property type="molecule type" value="Genomic_DNA"/>
</dbReference>
<dbReference type="Proteomes" id="UP001642501">
    <property type="component" value="Unassembled WGS sequence"/>
</dbReference>
<gene>
    <name evidence="13" type="primary">ubp10</name>
    <name evidence="13" type="ORF">SEPCBS57363_002382</name>
</gene>
<evidence type="ECO:0000256" key="8">
    <source>
        <dbReference type="ARBA" id="ARBA00023242"/>
    </source>
</evidence>
<keyword evidence="13" id="KW-0378">Hydrolase</keyword>
<keyword evidence="8" id="KW-0539">Nucleus</keyword>
<evidence type="ECO:0000256" key="5">
    <source>
        <dbReference type="ARBA" id="ARBA00022771"/>
    </source>
</evidence>
<dbReference type="PANTHER" id="PTHR21646:SF16">
    <property type="entry name" value="U4_U6.U5 TRI-SNRNP-ASSOCIATED PROTEIN 2"/>
    <property type="match status" value="1"/>
</dbReference>
<protein>
    <submittedName>
        <fullName evidence="13">Ubiquitin carboxyl-terminal hydrolase 10</fullName>
    </submittedName>
</protein>
<evidence type="ECO:0000256" key="1">
    <source>
        <dbReference type="ARBA" id="ARBA00004123"/>
    </source>
</evidence>
<feature type="region of interest" description="Disordered" evidence="10">
    <location>
        <begin position="423"/>
        <end position="491"/>
    </location>
</feature>
<dbReference type="PANTHER" id="PTHR21646">
    <property type="entry name" value="UBIQUITIN CARBOXYL-TERMINAL HYDROLASE"/>
    <property type="match status" value="1"/>
</dbReference>
<feature type="domain" description="UBP-type" evidence="12">
    <location>
        <begin position="87"/>
        <end position="184"/>
    </location>
</feature>
<dbReference type="InterPro" id="IPR001394">
    <property type="entry name" value="Peptidase_C19_UCH"/>
</dbReference>
<feature type="region of interest" description="Disordered" evidence="10">
    <location>
        <begin position="727"/>
        <end position="746"/>
    </location>
</feature>